<dbReference type="SUPFAM" id="SSF52096">
    <property type="entry name" value="ClpP/crotonase"/>
    <property type="match status" value="1"/>
</dbReference>
<keyword evidence="6" id="KW-0443">Lipid metabolism</keyword>
<reference evidence="14 15" key="1">
    <citation type="submission" date="2015-07" db="EMBL/GenBank/DDBJ databases">
        <title>The genome of Habropoda laboriosa.</title>
        <authorList>
            <person name="Pan H."/>
            <person name="Kapheim K."/>
        </authorList>
    </citation>
    <scope>NUCLEOTIDE SEQUENCE [LARGE SCALE GENOMIC DNA]</scope>
    <source>
        <strain evidence="14">0110345459</strain>
    </source>
</reference>
<keyword evidence="4" id="KW-0276">Fatty acid metabolism</keyword>
<keyword evidence="8 14" id="KW-0413">Isomerase</keyword>
<dbReference type="GO" id="GO:0005739">
    <property type="term" value="C:mitochondrion"/>
    <property type="evidence" value="ECO:0007669"/>
    <property type="project" value="TreeGrafter"/>
</dbReference>
<gene>
    <name evidence="14" type="ORF">WH47_09255</name>
</gene>
<evidence type="ECO:0000256" key="10">
    <source>
        <dbReference type="ARBA" id="ARBA00052809"/>
    </source>
</evidence>
<comment type="catalytic activity">
    <reaction evidence="10">
        <text>(3E,5Z,8Z,11Z,14Z)-eicosapentaenoyl-CoA = (2E,4E,8Z,11Z,14Z)-eicosapentaenoyl-CoA</text>
        <dbReference type="Rhea" id="RHEA:45224"/>
        <dbReference type="ChEBI" id="CHEBI:85090"/>
        <dbReference type="ChEBI" id="CHEBI:85091"/>
    </reaction>
</comment>
<organism evidence="14 15">
    <name type="scientific">Habropoda laboriosa</name>
    <dbReference type="NCBI Taxonomy" id="597456"/>
    <lineage>
        <taxon>Eukaryota</taxon>
        <taxon>Metazoa</taxon>
        <taxon>Ecdysozoa</taxon>
        <taxon>Arthropoda</taxon>
        <taxon>Hexapoda</taxon>
        <taxon>Insecta</taxon>
        <taxon>Pterygota</taxon>
        <taxon>Neoptera</taxon>
        <taxon>Endopterygota</taxon>
        <taxon>Hymenoptera</taxon>
        <taxon>Apocrita</taxon>
        <taxon>Aculeata</taxon>
        <taxon>Apoidea</taxon>
        <taxon>Anthophila</taxon>
        <taxon>Apidae</taxon>
        <taxon>Habropoda</taxon>
    </lineage>
</organism>
<comment type="function">
    <text evidence="11">Isomerization of 3-trans,5-cis-dienoyl-CoA to 2-trans,4-trans-dienoyl-CoA.</text>
</comment>
<dbReference type="AlphaFoldDB" id="A0A0L7R934"/>
<keyword evidence="15" id="KW-1185">Reference proteome</keyword>
<dbReference type="STRING" id="597456.A0A0L7R934"/>
<dbReference type="InterPro" id="IPR014748">
    <property type="entry name" value="Enoyl-CoA_hydra_C"/>
</dbReference>
<dbReference type="FunFam" id="3.90.226.10:FF:000024">
    <property type="entry name" value="Delta3,5-delta2,4-dienoyl-CoA isomerase"/>
    <property type="match status" value="1"/>
</dbReference>
<dbReference type="CDD" id="cd06558">
    <property type="entry name" value="crotonase-like"/>
    <property type="match status" value="1"/>
</dbReference>
<dbReference type="PROSITE" id="PS00166">
    <property type="entry name" value="ENOYL_COA_HYDRATASE"/>
    <property type="match status" value="1"/>
</dbReference>
<evidence type="ECO:0000313" key="15">
    <source>
        <dbReference type="Proteomes" id="UP000053825"/>
    </source>
</evidence>
<evidence type="ECO:0000256" key="1">
    <source>
        <dbReference type="ARBA" id="ARBA00004275"/>
    </source>
</evidence>
<dbReference type="Gene3D" id="3.90.226.10">
    <property type="entry name" value="2-enoyl-CoA Hydratase, Chain A, domain 1"/>
    <property type="match status" value="1"/>
</dbReference>
<name>A0A0L7R934_9HYME</name>
<dbReference type="PANTHER" id="PTHR43149">
    <property type="entry name" value="ENOYL-COA HYDRATASE"/>
    <property type="match status" value="1"/>
</dbReference>
<comment type="similarity">
    <text evidence="3 13">Belongs to the enoyl-CoA hydratase/isomerase family.</text>
</comment>
<dbReference type="UniPathway" id="UPA00659"/>
<evidence type="ECO:0000256" key="3">
    <source>
        <dbReference type="ARBA" id="ARBA00005254"/>
    </source>
</evidence>
<keyword evidence="5" id="KW-0007">Acetylation</keyword>
<keyword evidence="7" id="KW-0576">Peroxisome</keyword>
<dbReference type="FunFam" id="1.10.12.10:FF:000004">
    <property type="entry name" value="Delta3,5-delta2,4-dienoyl-CoA isomerase"/>
    <property type="match status" value="1"/>
</dbReference>
<dbReference type="EMBL" id="KQ414628">
    <property type="protein sequence ID" value="KOC67338.1"/>
    <property type="molecule type" value="Genomic_DNA"/>
</dbReference>
<proteinExistence type="inferred from homology"/>
<dbReference type="InterPro" id="IPR001753">
    <property type="entry name" value="Enoyl-CoA_hydra/iso"/>
</dbReference>
<dbReference type="Gene3D" id="1.10.12.10">
    <property type="entry name" value="Lyase 2-enoyl-coa Hydratase, Chain A, domain 2"/>
    <property type="match status" value="1"/>
</dbReference>
<evidence type="ECO:0000256" key="9">
    <source>
        <dbReference type="ARBA" id="ARBA00051408"/>
    </source>
</evidence>
<evidence type="ECO:0000313" key="14">
    <source>
        <dbReference type="EMBL" id="KOC67338.1"/>
    </source>
</evidence>
<protein>
    <recommendedName>
        <fullName evidence="12">Delta(3,5)-Delta(2,4)-dienoyl-CoA isomerase, mitochondrial</fullName>
    </recommendedName>
</protein>
<dbReference type="InterPro" id="IPR045002">
    <property type="entry name" value="Ech1-like"/>
</dbReference>
<dbReference type="InterPro" id="IPR018376">
    <property type="entry name" value="Enoyl-CoA_hyd/isom_CS"/>
</dbReference>
<evidence type="ECO:0000256" key="2">
    <source>
        <dbReference type="ARBA" id="ARBA00005005"/>
    </source>
</evidence>
<dbReference type="InterPro" id="IPR029045">
    <property type="entry name" value="ClpP/crotonase-like_dom_sf"/>
</dbReference>
<evidence type="ECO:0000256" key="7">
    <source>
        <dbReference type="ARBA" id="ARBA00023140"/>
    </source>
</evidence>
<evidence type="ECO:0000256" key="11">
    <source>
        <dbReference type="ARBA" id="ARBA00055786"/>
    </source>
</evidence>
<evidence type="ECO:0000256" key="8">
    <source>
        <dbReference type="ARBA" id="ARBA00023235"/>
    </source>
</evidence>
<evidence type="ECO:0000256" key="12">
    <source>
        <dbReference type="ARBA" id="ARBA00071021"/>
    </source>
</evidence>
<dbReference type="OrthoDB" id="14970at2759"/>
<feature type="non-terminal residue" evidence="14">
    <location>
        <position position="1"/>
    </location>
</feature>
<comment type="subcellular location">
    <subcellularLocation>
        <location evidence="1">Peroxisome</location>
    </subcellularLocation>
</comment>
<dbReference type="GO" id="GO:0005777">
    <property type="term" value="C:peroxisome"/>
    <property type="evidence" value="ECO:0007669"/>
    <property type="project" value="UniProtKB-SubCell"/>
</dbReference>
<dbReference type="Pfam" id="PF00378">
    <property type="entry name" value="ECH_1"/>
    <property type="match status" value="1"/>
</dbReference>
<accession>A0A0L7R934</accession>
<evidence type="ECO:0000256" key="13">
    <source>
        <dbReference type="RuleBase" id="RU003707"/>
    </source>
</evidence>
<dbReference type="PANTHER" id="PTHR43149:SF1">
    <property type="entry name" value="DELTA(3,5)-DELTA(2,4)-DIENOYL-COA ISOMERASE, MITOCHONDRIAL"/>
    <property type="match status" value="1"/>
</dbReference>
<dbReference type="GO" id="GO:0051750">
    <property type="term" value="F:delta(3,5)-delta(2,4)-dienoyl-CoA isomerase activity"/>
    <property type="evidence" value="ECO:0007669"/>
    <property type="project" value="TreeGrafter"/>
</dbReference>
<dbReference type="GO" id="GO:0006635">
    <property type="term" value="P:fatty acid beta-oxidation"/>
    <property type="evidence" value="ECO:0007669"/>
    <property type="project" value="UniProtKB-UniPathway"/>
</dbReference>
<sequence length="243" mass="26784">LCREFKICFNELATEPECRVIILSGVGKAFTAGIDIKDIMKLGQELAEHEDVARKCKILQLKIKEYQESFSAIEQCPKPVIAVVHGACIGAGIDMISAADIRYCTLDAWFQVKEVALGMAADVGTLQRFPKIIGSDSLVRELVYTARKFTATEALQYGFVSRLLDNQESLLNNSMTLAEEIANKSPVAVQCSKLSLIYSRDHSVQEGLDHIAAYNQTMLQSEDFINAAMSQATKGDPPLFSKL</sequence>
<dbReference type="Proteomes" id="UP000053825">
    <property type="component" value="Unassembled WGS sequence"/>
</dbReference>
<evidence type="ECO:0000256" key="6">
    <source>
        <dbReference type="ARBA" id="ARBA00023098"/>
    </source>
</evidence>
<evidence type="ECO:0000256" key="4">
    <source>
        <dbReference type="ARBA" id="ARBA00022832"/>
    </source>
</evidence>
<comment type="catalytic activity">
    <reaction evidence="9">
        <text>(3E,5Z)-octadienoyl-CoA = (2E,4E)-octadienoyl-CoA</text>
        <dbReference type="Rhea" id="RHEA:45244"/>
        <dbReference type="ChEBI" id="CHEBI:62243"/>
        <dbReference type="ChEBI" id="CHEBI:85108"/>
    </reaction>
</comment>
<evidence type="ECO:0000256" key="5">
    <source>
        <dbReference type="ARBA" id="ARBA00022990"/>
    </source>
</evidence>
<comment type="pathway">
    <text evidence="2">Lipid metabolism; fatty acid beta-oxidation.</text>
</comment>